<accession>A0A9D9HFY4</accession>
<proteinExistence type="predicted"/>
<sequence>MTQEEKKSTRKSSLDTLIEELDEINTRLGLPKPVWGEPDPTRHRIIVRMPRQQKAWGA</sequence>
<protein>
    <submittedName>
        <fullName evidence="1">Uncharacterized protein</fullName>
    </submittedName>
</protein>
<evidence type="ECO:0000313" key="2">
    <source>
        <dbReference type="Proteomes" id="UP000810252"/>
    </source>
</evidence>
<dbReference type="Proteomes" id="UP000810252">
    <property type="component" value="Unassembled WGS sequence"/>
</dbReference>
<name>A0A9D9HFY4_9BACT</name>
<dbReference type="EMBL" id="JADIMQ010000059">
    <property type="protein sequence ID" value="MBO8448442.1"/>
    <property type="molecule type" value="Genomic_DNA"/>
</dbReference>
<reference evidence="1" key="1">
    <citation type="submission" date="2020-10" db="EMBL/GenBank/DDBJ databases">
        <authorList>
            <person name="Gilroy R."/>
        </authorList>
    </citation>
    <scope>NUCLEOTIDE SEQUENCE</scope>
    <source>
        <strain evidence="1">20514</strain>
    </source>
</reference>
<organism evidence="1 2">
    <name type="scientific">Candidatus Cryptobacteroides merdigallinarum</name>
    <dbReference type="NCBI Taxonomy" id="2840770"/>
    <lineage>
        <taxon>Bacteria</taxon>
        <taxon>Pseudomonadati</taxon>
        <taxon>Bacteroidota</taxon>
        <taxon>Bacteroidia</taxon>
        <taxon>Bacteroidales</taxon>
        <taxon>Candidatus Cryptobacteroides</taxon>
    </lineage>
</organism>
<gene>
    <name evidence="1" type="ORF">IAC29_04135</name>
</gene>
<evidence type="ECO:0000313" key="1">
    <source>
        <dbReference type="EMBL" id="MBO8448442.1"/>
    </source>
</evidence>
<comment type="caution">
    <text evidence="1">The sequence shown here is derived from an EMBL/GenBank/DDBJ whole genome shotgun (WGS) entry which is preliminary data.</text>
</comment>
<dbReference type="AlphaFoldDB" id="A0A9D9HFY4"/>
<reference evidence="1" key="2">
    <citation type="journal article" date="2021" name="PeerJ">
        <title>Extensive microbial diversity within the chicken gut microbiome revealed by metagenomics and culture.</title>
        <authorList>
            <person name="Gilroy R."/>
            <person name="Ravi A."/>
            <person name="Getino M."/>
            <person name="Pursley I."/>
            <person name="Horton D.L."/>
            <person name="Alikhan N.F."/>
            <person name="Baker D."/>
            <person name="Gharbi K."/>
            <person name="Hall N."/>
            <person name="Watson M."/>
            <person name="Adriaenssens E.M."/>
            <person name="Foster-Nyarko E."/>
            <person name="Jarju S."/>
            <person name="Secka A."/>
            <person name="Antonio M."/>
            <person name="Oren A."/>
            <person name="Chaudhuri R.R."/>
            <person name="La Ragione R."/>
            <person name="Hildebrand F."/>
            <person name="Pallen M.J."/>
        </authorList>
    </citation>
    <scope>NUCLEOTIDE SEQUENCE</scope>
    <source>
        <strain evidence="1">20514</strain>
    </source>
</reference>